<feature type="signal peptide" evidence="1">
    <location>
        <begin position="1"/>
        <end position="30"/>
    </location>
</feature>
<reference evidence="2 3" key="1">
    <citation type="journal article" date="2019" name="Sci. Rep.">
        <title>Sulfobacillus thermotolerans: new insights into resistance and metabolic capacities of acidophilic chemolithotrophs.</title>
        <authorList>
            <person name="Panyushkina A.E."/>
            <person name="Babenko V.V."/>
            <person name="Nikitina A.S."/>
            <person name="Selezneva O.V."/>
            <person name="Tsaplina I.A."/>
            <person name="Letarova M.A."/>
            <person name="Kostryukova E.S."/>
            <person name="Letarov A.V."/>
        </authorList>
    </citation>
    <scope>NUCLEOTIDE SEQUENCE [LARGE SCALE GENOMIC DNA]</scope>
    <source>
        <strain evidence="2 3">Kr1</strain>
    </source>
</reference>
<dbReference type="Proteomes" id="UP000325292">
    <property type="component" value="Chromosome"/>
</dbReference>
<evidence type="ECO:0000313" key="2">
    <source>
        <dbReference type="EMBL" id="AUW92621.1"/>
    </source>
</evidence>
<feature type="chain" id="PRO_5047041565" evidence="1">
    <location>
        <begin position="31"/>
        <end position="506"/>
    </location>
</feature>
<protein>
    <submittedName>
        <fullName evidence="2">Uncharacterized protein</fullName>
    </submittedName>
</protein>
<name>A0ABN5GVU0_9FIRM</name>
<organism evidence="2 3">
    <name type="scientific">Sulfobacillus thermotolerans</name>
    <dbReference type="NCBI Taxonomy" id="338644"/>
    <lineage>
        <taxon>Bacteria</taxon>
        <taxon>Bacillati</taxon>
        <taxon>Bacillota</taxon>
        <taxon>Clostridia</taxon>
        <taxon>Eubacteriales</taxon>
        <taxon>Clostridiales Family XVII. Incertae Sedis</taxon>
        <taxon>Sulfobacillus</taxon>
    </lineage>
</organism>
<sequence length="506" mass="53295">MNTLMHRMTSGLAVLALSAASVGASVPTQAASLPALTLSATGSNTVGGTVTLTAHQSGPTWYDWWVQDANGQWQQVAAGLNQATYTMKDLQPGSYLVVVKTLTPAQLAAHDWGAAQAAQQTVNVDTSVTFTQMTDPNPPSAYGTGYAAAGHQEVITAQAHHITNPVYQFWIEQNGHWTGSNYTANNTYTFTPTTSNFEVAVYAKTVAEPTNAGAGVGLTASAATTQRLFNTQEALQDAETTVVGVLRNPQIERYTFTAMPVNNNGTLPPSFYGPIPSASVIDPHIPSTLPANGSITGAQALLAANPSLLSQAQAIVGPEGYSVTNQTLIAGMHSAAQAVLDRNSNDPMTLLNMAVPSSLPVGETFEGPQPSLIQSVLNQYASPNYSILADKLYTYDESATIQTNAQASTATVSKPQAPNGAYYQTPNSPYYPQWLLTMTVPVTADVVVYGQNANTASSGTVGEFPITTQVTVSLFVDPLASGGVQWGYNGETSPQLGTFTPYWQAN</sequence>
<proteinExistence type="predicted"/>
<keyword evidence="1" id="KW-0732">Signal</keyword>
<gene>
    <name evidence="2" type="ORF">BXT84_00530</name>
</gene>
<evidence type="ECO:0000313" key="3">
    <source>
        <dbReference type="Proteomes" id="UP000325292"/>
    </source>
</evidence>
<dbReference type="EMBL" id="CP019454">
    <property type="protein sequence ID" value="AUW92621.1"/>
    <property type="molecule type" value="Genomic_DNA"/>
</dbReference>
<keyword evidence="3" id="KW-1185">Reference proteome</keyword>
<accession>A0ABN5GVU0</accession>
<evidence type="ECO:0000256" key="1">
    <source>
        <dbReference type="SAM" id="SignalP"/>
    </source>
</evidence>